<evidence type="ECO:0000313" key="2">
    <source>
        <dbReference type="Proteomes" id="UP001430953"/>
    </source>
</evidence>
<keyword evidence="2" id="KW-1185">Reference proteome</keyword>
<sequence length="91" mass="10585">MGRKLVSDTLGEDISAAFDLFICVCSSRVRVFHMRNEFLGRDNLLTDKASARSEILHLENKHLRIYLKILLRILEKCAIKIFKPARREINI</sequence>
<evidence type="ECO:0000313" key="1">
    <source>
        <dbReference type="EMBL" id="KAL0123465.1"/>
    </source>
</evidence>
<dbReference type="Proteomes" id="UP001430953">
    <property type="component" value="Unassembled WGS sequence"/>
</dbReference>
<dbReference type="EMBL" id="JADYXP020000005">
    <property type="protein sequence ID" value="KAL0123465.1"/>
    <property type="molecule type" value="Genomic_DNA"/>
</dbReference>
<organism evidence="1 2">
    <name type="scientific">Cardiocondyla obscurior</name>
    <dbReference type="NCBI Taxonomy" id="286306"/>
    <lineage>
        <taxon>Eukaryota</taxon>
        <taxon>Metazoa</taxon>
        <taxon>Ecdysozoa</taxon>
        <taxon>Arthropoda</taxon>
        <taxon>Hexapoda</taxon>
        <taxon>Insecta</taxon>
        <taxon>Pterygota</taxon>
        <taxon>Neoptera</taxon>
        <taxon>Endopterygota</taxon>
        <taxon>Hymenoptera</taxon>
        <taxon>Apocrita</taxon>
        <taxon>Aculeata</taxon>
        <taxon>Formicoidea</taxon>
        <taxon>Formicidae</taxon>
        <taxon>Myrmicinae</taxon>
        <taxon>Cardiocondyla</taxon>
    </lineage>
</organism>
<gene>
    <name evidence="1" type="ORF">PUN28_005757</name>
</gene>
<dbReference type="AlphaFoldDB" id="A0AAW2GAD5"/>
<protein>
    <submittedName>
        <fullName evidence="1">Uncharacterized protein</fullName>
    </submittedName>
</protein>
<proteinExistence type="predicted"/>
<name>A0AAW2GAD5_9HYME</name>
<accession>A0AAW2GAD5</accession>
<comment type="caution">
    <text evidence="1">The sequence shown here is derived from an EMBL/GenBank/DDBJ whole genome shotgun (WGS) entry which is preliminary data.</text>
</comment>
<reference evidence="1 2" key="1">
    <citation type="submission" date="2023-03" db="EMBL/GenBank/DDBJ databases">
        <title>High recombination rates correlate with genetic variation in Cardiocondyla obscurior ants.</title>
        <authorList>
            <person name="Errbii M."/>
        </authorList>
    </citation>
    <scope>NUCLEOTIDE SEQUENCE [LARGE SCALE GENOMIC DNA]</scope>
    <source>
        <strain evidence="1">Alpha-2009</strain>
        <tissue evidence="1">Whole body</tissue>
    </source>
</reference>